<dbReference type="EMBL" id="JARIHO010000049">
    <property type="protein sequence ID" value="KAJ7322003.1"/>
    <property type="molecule type" value="Genomic_DNA"/>
</dbReference>
<keyword evidence="3" id="KW-1185">Reference proteome</keyword>
<dbReference type="Proteomes" id="UP001218218">
    <property type="component" value="Unassembled WGS sequence"/>
</dbReference>
<gene>
    <name evidence="2" type="ORF">DFH08DRAFT_818380</name>
</gene>
<name>A0AAD6ZGR8_9AGAR</name>
<proteinExistence type="predicted"/>
<evidence type="ECO:0000313" key="3">
    <source>
        <dbReference type="Proteomes" id="UP001218218"/>
    </source>
</evidence>
<feature type="region of interest" description="Disordered" evidence="1">
    <location>
        <begin position="243"/>
        <end position="276"/>
    </location>
</feature>
<dbReference type="AlphaFoldDB" id="A0AAD6ZGR8"/>
<sequence>MANFPCPCCLVPQEELHSLSKEFTLRTTATMKQVYENALVARNKTEQENLLKSFGLHLTENFFWSLSHLDPYRSYTYDVLHCDDLGKWGKHLYPLLLQVLQERGYKGRFAQNMASMPPWSGLKHFPHVTTSDYTDGQSYYDILKYRLMAGLHCTTEERISRLNGYIKKYECFCMKITKEHGKKFDFPKQHACVHLIDDLREKGTTNHHTTRLGEGFHQELARIDENQEAIALIQMRVDQSDRARRALAEEQSSETSDPTDEGNEFDPDQHWSCGSSTKWTTSRVIEDEMKGDRRYDKFDAKICWHHCLYLTYQSLEDWTERRDILQCNRSFHGHLRHDFVLVNTTDSTDLPCAHLYDLFTCKSLDGKKHDIALVSMLKHSSWKPNTLWDGCRVYEEPKESQLVFMKYFIRGAYMSPGFDSGKQNVTYLVDTSDYDMFLRARN</sequence>
<comment type="caution">
    <text evidence="2">The sequence shown here is derived from an EMBL/GenBank/DDBJ whole genome shotgun (WGS) entry which is preliminary data.</text>
</comment>
<evidence type="ECO:0000256" key="1">
    <source>
        <dbReference type="SAM" id="MobiDB-lite"/>
    </source>
</evidence>
<dbReference type="InterPro" id="IPR041078">
    <property type="entry name" value="Plavaka"/>
</dbReference>
<protein>
    <submittedName>
        <fullName evidence="2">Uncharacterized protein</fullName>
    </submittedName>
</protein>
<dbReference type="Pfam" id="PF18759">
    <property type="entry name" value="Plavaka"/>
    <property type="match status" value="1"/>
</dbReference>
<evidence type="ECO:0000313" key="2">
    <source>
        <dbReference type="EMBL" id="KAJ7322003.1"/>
    </source>
</evidence>
<feature type="compositionally biased region" description="Acidic residues" evidence="1">
    <location>
        <begin position="257"/>
        <end position="266"/>
    </location>
</feature>
<accession>A0AAD6ZGR8</accession>
<reference evidence="2" key="1">
    <citation type="submission" date="2023-03" db="EMBL/GenBank/DDBJ databases">
        <title>Massive genome expansion in bonnet fungi (Mycena s.s.) driven by repeated elements and novel gene families across ecological guilds.</title>
        <authorList>
            <consortium name="Lawrence Berkeley National Laboratory"/>
            <person name="Harder C.B."/>
            <person name="Miyauchi S."/>
            <person name="Viragh M."/>
            <person name="Kuo A."/>
            <person name="Thoen E."/>
            <person name="Andreopoulos B."/>
            <person name="Lu D."/>
            <person name="Skrede I."/>
            <person name="Drula E."/>
            <person name="Henrissat B."/>
            <person name="Morin E."/>
            <person name="Kohler A."/>
            <person name="Barry K."/>
            <person name="LaButti K."/>
            <person name="Morin E."/>
            <person name="Salamov A."/>
            <person name="Lipzen A."/>
            <person name="Mereny Z."/>
            <person name="Hegedus B."/>
            <person name="Baldrian P."/>
            <person name="Stursova M."/>
            <person name="Weitz H."/>
            <person name="Taylor A."/>
            <person name="Grigoriev I.V."/>
            <person name="Nagy L.G."/>
            <person name="Martin F."/>
            <person name="Kauserud H."/>
        </authorList>
    </citation>
    <scope>NUCLEOTIDE SEQUENCE</scope>
    <source>
        <strain evidence="2">CBHHK002</strain>
    </source>
</reference>
<organism evidence="2 3">
    <name type="scientific">Mycena albidolilacea</name>
    <dbReference type="NCBI Taxonomy" id="1033008"/>
    <lineage>
        <taxon>Eukaryota</taxon>
        <taxon>Fungi</taxon>
        <taxon>Dikarya</taxon>
        <taxon>Basidiomycota</taxon>
        <taxon>Agaricomycotina</taxon>
        <taxon>Agaricomycetes</taxon>
        <taxon>Agaricomycetidae</taxon>
        <taxon>Agaricales</taxon>
        <taxon>Marasmiineae</taxon>
        <taxon>Mycenaceae</taxon>
        <taxon>Mycena</taxon>
    </lineage>
</organism>